<dbReference type="InterPro" id="IPR045275">
    <property type="entry name" value="MscS_archaea/bacteria_type"/>
</dbReference>
<dbReference type="PANTHER" id="PTHR30221:SF1">
    <property type="entry name" value="SMALL-CONDUCTANCE MECHANOSENSITIVE CHANNEL"/>
    <property type="match status" value="1"/>
</dbReference>
<feature type="transmembrane region" description="Helical" evidence="1">
    <location>
        <begin position="119"/>
        <end position="147"/>
    </location>
</feature>
<gene>
    <name evidence="4" type="ORF">ATW55_10465</name>
</gene>
<proteinExistence type="predicted"/>
<dbReference type="SUPFAM" id="SSF82861">
    <property type="entry name" value="Mechanosensitive channel protein MscS (YggB), transmembrane region"/>
    <property type="match status" value="1"/>
</dbReference>
<evidence type="ECO:0000256" key="1">
    <source>
        <dbReference type="SAM" id="Phobius"/>
    </source>
</evidence>
<dbReference type="SUPFAM" id="SSF50182">
    <property type="entry name" value="Sm-like ribonucleoproteins"/>
    <property type="match status" value="1"/>
</dbReference>
<dbReference type="InterPro" id="IPR049142">
    <property type="entry name" value="MS_channel_1st"/>
</dbReference>
<dbReference type="EMBL" id="LPVJ01000070">
    <property type="protein sequence ID" value="KUO94823.1"/>
    <property type="molecule type" value="Genomic_DNA"/>
</dbReference>
<dbReference type="GO" id="GO:0016020">
    <property type="term" value="C:membrane"/>
    <property type="evidence" value="ECO:0007669"/>
    <property type="project" value="InterPro"/>
</dbReference>
<evidence type="ECO:0000313" key="4">
    <source>
        <dbReference type="EMBL" id="KUO94823.1"/>
    </source>
</evidence>
<dbReference type="Gene3D" id="1.10.287.1260">
    <property type="match status" value="1"/>
</dbReference>
<dbReference type="PANTHER" id="PTHR30221">
    <property type="entry name" value="SMALL-CONDUCTANCE MECHANOSENSITIVE CHANNEL"/>
    <property type="match status" value="1"/>
</dbReference>
<feature type="domain" description="Mechanosensitive ion channel MscS" evidence="2">
    <location>
        <begin position="136"/>
        <end position="203"/>
    </location>
</feature>
<protein>
    <recommendedName>
        <fullName evidence="6">Mechanosensitive ion channel protein MscS</fullName>
    </recommendedName>
</protein>
<dbReference type="InterPro" id="IPR011014">
    <property type="entry name" value="MscS_channel_TM-2"/>
</dbReference>
<accession>A0A101XNT4</accession>
<dbReference type="InterPro" id="IPR010920">
    <property type="entry name" value="LSM_dom_sf"/>
</dbReference>
<dbReference type="Proteomes" id="UP000053557">
    <property type="component" value="Unassembled WGS sequence"/>
</dbReference>
<dbReference type="RefSeq" id="WP_067719530.1">
    <property type="nucleotide sequence ID" value="NZ_LPVJ01000070.1"/>
</dbReference>
<dbReference type="GO" id="GO:0008381">
    <property type="term" value="F:mechanosensitive monoatomic ion channel activity"/>
    <property type="evidence" value="ECO:0007669"/>
    <property type="project" value="InterPro"/>
</dbReference>
<evidence type="ECO:0000259" key="2">
    <source>
        <dbReference type="Pfam" id="PF00924"/>
    </source>
</evidence>
<evidence type="ECO:0000313" key="5">
    <source>
        <dbReference type="Proteomes" id="UP000053557"/>
    </source>
</evidence>
<dbReference type="Pfam" id="PF21088">
    <property type="entry name" value="MS_channel_1st"/>
    <property type="match status" value="1"/>
</dbReference>
<keyword evidence="5" id="KW-1185">Reference proteome</keyword>
<feature type="transmembrane region" description="Helical" evidence="1">
    <location>
        <begin position="38"/>
        <end position="59"/>
    </location>
</feature>
<name>A0A101XNT4_9BACL</name>
<keyword evidence="1" id="KW-0472">Membrane</keyword>
<evidence type="ECO:0000259" key="3">
    <source>
        <dbReference type="Pfam" id="PF21088"/>
    </source>
</evidence>
<organism evidence="4 5">
    <name type="scientific">Ferroacidibacillus organovorans</name>
    <dbReference type="NCBI Taxonomy" id="1765683"/>
    <lineage>
        <taxon>Bacteria</taxon>
        <taxon>Bacillati</taxon>
        <taxon>Bacillota</taxon>
        <taxon>Bacilli</taxon>
        <taxon>Bacillales</taxon>
        <taxon>Alicyclobacillaceae</taxon>
        <taxon>Ferroacidibacillus</taxon>
    </lineage>
</organism>
<reference evidence="4 5" key="1">
    <citation type="submission" date="2015-12" db="EMBL/GenBank/DDBJ databases">
        <title>Draft genome sequence of Acidibacillus ferrooxidans ITV001, isolated from a chalcopyrite acid mine drainage site in Brazil.</title>
        <authorList>
            <person name="Dall'Agnol H."/>
            <person name="Nancucheo I."/>
            <person name="Johnson B."/>
            <person name="Oliveira R."/>
            <person name="Leite L."/>
            <person name="Pylro V."/>
            <person name="Nunes G.L."/>
            <person name="Tzotzos G."/>
            <person name="Fernandes G.R."/>
            <person name="Dutra J."/>
            <person name="Orellana S.C."/>
            <person name="Oliveira G."/>
        </authorList>
    </citation>
    <scope>NUCLEOTIDE SEQUENCE [LARGE SCALE GENOMIC DNA]</scope>
    <source>
        <strain evidence="5">ITV01</strain>
    </source>
</reference>
<feature type="domain" description="Mechanosensitive ion channel transmembrane helices 2/3" evidence="3">
    <location>
        <begin position="94"/>
        <end position="134"/>
    </location>
</feature>
<keyword evidence="1" id="KW-1133">Transmembrane helix</keyword>
<keyword evidence="1" id="KW-0812">Transmembrane</keyword>
<dbReference type="InterPro" id="IPR006685">
    <property type="entry name" value="MscS_channel_2nd"/>
</dbReference>
<dbReference type="Pfam" id="PF00924">
    <property type="entry name" value="MS_channel_2nd"/>
    <property type="match status" value="1"/>
</dbReference>
<evidence type="ECO:0008006" key="6">
    <source>
        <dbReference type="Google" id="ProtNLM"/>
    </source>
</evidence>
<dbReference type="AlphaFoldDB" id="A0A101XNT4"/>
<dbReference type="OrthoDB" id="2373720at2"/>
<sequence>MPYSLWRSVLTNGLLLLIAALLTNLASSFFAQLPMSIWYHHLLRYGIAILFSLIGFRLVRRIGPHDVFRVQHGQSHGETARAIEQRPLLVAARILRFVGYIVVLLIALNTFNINVQSLLVGGALTGVILGIAAQSTLSNLFAGLLLLTLRPFTVGQKISFRSSFFSSVEYTGVVIDMNWYYTVIKDQGREVKLPNAAVIVSAVVVHHSQEDQKFTFAVPLTLTLDSLTETLKRVSGRELPTRITDLSSSGYHVEVTCPADVRPDLLRCALLEATSALGQES</sequence>
<comment type="caution">
    <text evidence="4">The sequence shown here is derived from an EMBL/GenBank/DDBJ whole genome shotgun (WGS) entry which is preliminary data.</text>
</comment>
<feature type="transmembrane region" description="Helical" evidence="1">
    <location>
        <begin position="94"/>
        <end position="113"/>
    </location>
</feature>